<proteinExistence type="inferred from homology"/>
<evidence type="ECO:0000256" key="8">
    <source>
        <dbReference type="ARBA" id="ARBA00023274"/>
    </source>
</evidence>
<comment type="subcellular location">
    <subcellularLocation>
        <location evidence="1">Nucleus</location>
    </subcellularLocation>
</comment>
<keyword evidence="8" id="KW-0687">Ribonucleoprotein</keyword>
<gene>
    <name evidence="11" type="ORF">CLIB1423_08S01508</name>
</gene>
<keyword evidence="7" id="KW-0539">Nucleus</keyword>
<dbReference type="InterPro" id="IPR036070">
    <property type="entry name" value="Nop_dom_sf"/>
</dbReference>
<keyword evidence="6" id="KW-0508">mRNA splicing</keyword>
<feature type="region of interest" description="Disordered" evidence="9">
    <location>
        <begin position="1"/>
        <end position="57"/>
    </location>
</feature>
<dbReference type="InterPro" id="IPR042239">
    <property type="entry name" value="Nop_C"/>
</dbReference>
<reference evidence="11" key="1">
    <citation type="submission" date="2022-03" db="EMBL/GenBank/DDBJ databases">
        <authorList>
            <person name="Legras J.-L."/>
            <person name="Devillers H."/>
            <person name="Grondin C."/>
        </authorList>
    </citation>
    <scope>NUCLEOTIDE SEQUENCE</scope>
    <source>
        <strain evidence="11">CLIB 1423</strain>
    </source>
</reference>
<dbReference type="GO" id="GO:0046540">
    <property type="term" value="C:U4/U6 x U5 tri-snRNP complex"/>
    <property type="evidence" value="ECO:0007669"/>
    <property type="project" value="InterPro"/>
</dbReference>
<dbReference type="EMBL" id="CAKXYY010000008">
    <property type="protein sequence ID" value="CAH2352807.1"/>
    <property type="molecule type" value="Genomic_DNA"/>
</dbReference>
<accession>A0A9P0VYE6</accession>
<dbReference type="SUPFAM" id="SSF89124">
    <property type="entry name" value="Nop domain"/>
    <property type="match status" value="1"/>
</dbReference>
<comment type="caution">
    <text evidence="11">The sequence shown here is derived from an EMBL/GenBank/DDBJ whole genome shotgun (WGS) entry which is preliminary data.</text>
</comment>
<dbReference type="PROSITE" id="PS51358">
    <property type="entry name" value="NOP"/>
    <property type="match status" value="1"/>
</dbReference>
<dbReference type="PANTHER" id="PTHR13904">
    <property type="entry name" value="PRE-MRNA SPLICING FACTOR PRP31"/>
    <property type="match status" value="1"/>
</dbReference>
<evidence type="ECO:0000256" key="4">
    <source>
        <dbReference type="ARBA" id="ARBA00022728"/>
    </source>
</evidence>
<feature type="compositionally biased region" description="Basic and acidic residues" evidence="9">
    <location>
        <begin position="513"/>
        <end position="537"/>
    </location>
</feature>
<evidence type="ECO:0000259" key="10">
    <source>
        <dbReference type="PROSITE" id="PS51358"/>
    </source>
</evidence>
<keyword evidence="12" id="KW-1185">Reference proteome</keyword>
<dbReference type="Pfam" id="PF09785">
    <property type="entry name" value="Prp31_C"/>
    <property type="match status" value="1"/>
</dbReference>
<evidence type="ECO:0000256" key="3">
    <source>
        <dbReference type="ARBA" id="ARBA00022664"/>
    </source>
</evidence>
<evidence type="ECO:0000256" key="1">
    <source>
        <dbReference type="ARBA" id="ARBA00004123"/>
    </source>
</evidence>
<organism evidence="11 12">
    <name type="scientific">[Candida] railenensis</name>
    <dbReference type="NCBI Taxonomy" id="45579"/>
    <lineage>
        <taxon>Eukaryota</taxon>
        <taxon>Fungi</taxon>
        <taxon>Dikarya</taxon>
        <taxon>Ascomycota</taxon>
        <taxon>Saccharomycotina</taxon>
        <taxon>Pichiomycetes</taxon>
        <taxon>Debaryomycetaceae</taxon>
        <taxon>Kurtzmaniella</taxon>
    </lineage>
</organism>
<dbReference type="InterPro" id="IPR019175">
    <property type="entry name" value="Prp31_C"/>
</dbReference>
<dbReference type="GO" id="GO:0005687">
    <property type="term" value="C:U4 snRNP"/>
    <property type="evidence" value="ECO:0007669"/>
    <property type="project" value="TreeGrafter"/>
</dbReference>
<dbReference type="PANTHER" id="PTHR13904:SF0">
    <property type="entry name" value="U4_U6 SMALL NUCLEAR RIBONUCLEOPROTEIN PRP31"/>
    <property type="match status" value="1"/>
</dbReference>
<evidence type="ECO:0000256" key="7">
    <source>
        <dbReference type="ARBA" id="ARBA00023242"/>
    </source>
</evidence>
<feature type="region of interest" description="Disordered" evidence="9">
    <location>
        <begin position="507"/>
        <end position="551"/>
    </location>
</feature>
<feature type="region of interest" description="Disordered" evidence="9">
    <location>
        <begin position="399"/>
        <end position="423"/>
    </location>
</feature>
<dbReference type="InterPro" id="IPR027105">
    <property type="entry name" value="Prp31"/>
</dbReference>
<dbReference type="GO" id="GO:0003723">
    <property type="term" value="F:RNA binding"/>
    <property type="evidence" value="ECO:0007669"/>
    <property type="project" value="UniProtKB-KW"/>
</dbReference>
<keyword evidence="4" id="KW-0747">Spliceosome</keyword>
<evidence type="ECO:0000313" key="12">
    <source>
        <dbReference type="Proteomes" id="UP000837801"/>
    </source>
</evidence>
<dbReference type="SMART" id="SM00931">
    <property type="entry name" value="NOSIC"/>
    <property type="match status" value="1"/>
</dbReference>
<dbReference type="GO" id="GO:0000244">
    <property type="term" value="P:spliceosomal tri-snRNP complex assembly"/>
    <property type="evidence" value="ECO:0007669"/>
    <property type="project" value="InterPro"/>
</dbReference>
<evidence type="ECO:0000256" key="6">
    <source>
        <dbReference type="ARBA" id="ARBA00023187"/>
    </source>
</evidence>
<dbReference type="Gene3D" id="1.10.287.4070">
    <property type="match status" value="1"/>
</dbReference>
<keyword evidence="5" id="KW-0694">RNA-binding</keyword>
<dbReference type="InterPro" id="IPR012976">
    <property type="entry name" value="NOSIC"/>
</dbReference>
<keyword evidence="3" id="KW-0507">mRNA processing</keyword>
<dbReference type="Pfam" id="PF01798">
    <property type="entry name" value="Nop"/>
    <property type="match status" value="1"/>
</dbReference>
<protein>
    <submittedName>
        <fullName evidence="11">Pre-mRNA-processing factor 31</fullName>
    </submittedName>
</protein>
<evidence type="ECO:0000256" key="2">
    <source>
        <dbReference type="ARBA" id="ARBA00005572"/>
    </source>
</evidence>
<dbReference type="AlphaFoldDB" id="A0A9P0VYE6"/>
<dbReference type="Gene3D" id="1.10.246.90">
    <property type="entry name" value="Nop domain"/>
    <property type="match status" value="1"/>
</dbReference>
<sequence>MTDYENELLADFGSDGESDVDVEGIEDKNLEVEDENGYVPGGPREKSSESSETGGGASLDPGAYLRHLISNSSITSLQKSLETFDISKIYDITKDSKVLPIIGYLRDKISSYQDDMRTDYEELMSTLTFGTSSNSEVSEHSSSEISQYQFILMVNEISSIINNEVSFIHAFNTLHYKVVFRELETIVSNPVDYARIMLLIEQDLSSINKYQEDLKSIVSNEKVLVITMSAIQQVQNSSDFKLSEPDFNTLRKSSSLVLELNELLQDLSVFISNKLFRFAPNINAIVGPITTSQLLTASGSLKQLSITPSCNLPSLGVKDLSSQTSGSTSRRIRQTGYLYHNELVNQLPEEIQKPVLRILSGKITLAARVDLSKNATDGSLGSKYRLDIENKIEKLLAPPENRGDKALPIPMDPKSKKRGGRRFRKARERLQMSDLRKAQNKMAFGQQEDSIMDSFGEEIGLGMSRGVSTAGGSSSLNIKVNNRVGGKVSKAMEARLKNEEANVNLDNFLQNTNKEERTERNATNDATRRINDERSESKWFSGMKRKRDTND</sequence>
<evidence type="ECO:0000256" key="5">
    <source>
        <dbReference type="ARBA" id="ARBA00022884"/>
    </source>
</evidence>
<feature type="domain" description="Nop" evidence="10">
    <location>
        <begin position="278"/>
        <end position="397"/>
    </location>
</feature>
<dbReference type="InterPro" id="IPR002687">
    <property type="entry name" value="Nop_dom"/>
</dbReference>
<evidence type="ECO:0000313" key="11">
    <source>
        <dbReference type="EMBL" id="CAH2352807.1"/>
    </source>
</evidence>
<evidence type="ECO:0000256" key="9">
    <source>
        <dbReference type="SAM" id="MobiDB-lite"/>
    </source>
</evidence>
<feature type="compositionally biased region" description="Acidic residues" evidence="9">
    <location>
        <begin position="1"/>
        <end position="24"/>
    </location>
</feature>
<dbReference type="Proteomes" id="UP000837801">
    <property type="component" value="Unassembled WGS sequence"/>
</dbReference>
<comment type="similarity">
    <text evidence="2">Belongs to the PRP31 family.</text>
</comment>
<name>A0A9P0VYE6_9ASCO</name>
<dbReference type="GO" id="GO:0071011">
    <property type="term" value="C:precatalytic spliceosome"/>
    <property type="evidence" value="ECO:0007669"/>
    <property type="project" value="TreeGrafter"/>
</dbReference>
<dbReference type="OrthoDB" id="4771285at2759"/>